<organism evidence="1 2">
    <name type="scientific">Platanthera zijinensis</name>
    <dbReference type="NCBI Taxonomy" id="2320716"/>
    <lineage>
        <taxon>Eukaryota</taxon>
        <taxon>Viridiplantae</taxon>
        <taxon>Streptophyta</taxon>
        <taxon>Embryophyta</taxon>
        <taxon>Tracheophyta</taxon>
        <taxon>Spermatophyta</taxon>
        <taxon>Magnoliopsida</taxon>
        <taxon>Liliopsida</taxon>
        <taxon>Asparagales</taxon>
        <taxon>Orchidaceae</taxon>
        <taxon>Orchidoideae</taxon>
        <taxon>Orchideae</taxon>
        <taxon>Orchidinae</taxon>
        <taxon>Platanthera</taxon>
    </lineage>
</organism>
<dbReference type="AlphaFoldDB" id="A0AAP0BXL9"/>
<dbReference type="Proteomes" id="UP001418222">
    <property type="component" value="Unassembled WGS sequence"/>
</dbReference>
<comment type="caution">
    <text evidence="1">The sequence shown here is derived from an EMBL/GenBank/DDBJ whole genome shotgun (WGS) entry which is preliminary data.</text>
</comment>
<evidence type="ECO:0008006" key="3">
    <source>
        <dbReference type="Google" id="ProtNLM"/>
    </source>
</evidence>
<keyword evidence="2" id="KW-1185">Reference proteome</keyword>
<proteinExistence type="predicted"/>
<evidence type="ECO:0000313" key="1">
    <source>
        <dbReference type="EMBL" id="KAK8951590.1"/>
    </source>
</evidence>
<gene>
    <name evidence="1" type="ORF">KSP39_PZI004356</name>
</gene>
<dbReference type="EMBL" id="JBBWWQ010000003">
    <property type="protein sequence ID" value="KAK8951590.1"/>
    <property type="molecule type" value="Genomic_DNA"/>
</dbReference>
<evidence type="ECO:0000313" key="2">
    <source>
        <dbReference type="Proteomes" id="UP001418222"/>
    </source>
</evidence>
<name>A0AAP0BXL9_9ASPA</name>
<reference evidence="1 2" key="1">
    <citation type="journal article" date="2022" name="Nat. Plants">
        <title>Genomes of leafy and leafless Platanthera orchids illuminate the evolution of mycoheterotrophy.</title>
        <authorList>
            <person name="Li M.H."/>
            <person name="Liu K.W."/>
            <person name="Li Z."/>
            <person name="Lu H.C."/>
            <person name="Ye Q.L."/>
            <person name="Zhang D."/>
            <person name="Wang J.Y."/>
            <person name="Li Y.F."/>
            <person name="Zhong Z.M."/>
            <person name="Liu X."/>
            <person name="Yu X."/>
            <person name="Liu D.K."/>
            <person name="Tu X.D."/>
            <person name="Liu B."/>
            <person name="Hao Y."/>
            <person name="Liao X.Y."/>
            <person name="Jiang Y.T."/>
            <person name="Sun W.H."/>
            <person name="Chen J."/>
            <person name="Chen Y.Q."/>
            <person name="Ai Y."/>
            <person name="Zhai J.W."/>
            <person name="Wu S.S."/>
            <person name="Zhou Z."/>
            <person name="Hsiao Y.Y."/>
            <person name="Wu W.L."/>
            <person name="Chen Y.Y."/>
            <person name="Lin Y.F."/>
            <person name="Hsu J.L."/>
            <person name="Li C.Y."/>
            <person name="Wang Z.W."/>
            <person name="Zhao X."/>
            <person name="Zhong W.Y."/>
            <person name="Ma X.K."/>
            <person name="Ma L."/>
            <person name="Huang J."/>
            <person name="Chen G.Z."/>
            <person name="Huang M.Z."/>
            <person name="Huang L."/>
            <person name="Peng D.H."/>
            <person name="Luo Y.B."/>
            <person name="Zou S.Q."/>
            <person name="Chen S.P."/>
            <person name="Lan S."/>
            <person name="Tsai W.C."/>
            <person name="Van de Peer Y."/>
            <person name="Liu Z.J."/>
        </authorList>
    </citation>
    <scope>NUCLEOTIDE SEQUENCE [LARGE SCALE GENOMIC DNA]</scope>
    <source>
        <strain evidence="1">Lor287</strain>
    </source>
</reference>
<sequence>MSTPSLPARAAALSPEVRDELHITTISLSGKANFVEWVHSVRRVLQTKGLLGPLTRAKPDDPFDVWLHDDGRVQSWMLNSMDTEPSA</sequence>
<protein>
    <recommendedName>
        <fullName evidence="3">Retrotransposon Copia-like N-terminal domain-containing protein</fullName>
    </recommendedName>
</protein>
<accession>A0AAP0BXL9</accession>